<evidence type="ECO:0000256" key="1">
    <source>
        <dbReference type="SAM" id="MobiDB-lite"/>
    </source>
</evidence>
<feature type="region of interest" description="Disordered" evidence="1">
    <location>
        <begin position="1"/>
        <end position="41"/>
    </location>
</feature>
<protein>
    <submittedName>
        <fullName evidence="2">Uncharacterized protein</fullName>
    </submittedName>
</protein>
<dbReference type="AlphaFoldDB" id="A0AAV7S527"/>
<dbReference type="EMBL" id="JANPWB010000009">
    <property type="protein sequence ID" value="KAJ1159300.1"/>
    <property type="molecule type" value="Genomic_DNA"/>
</dbReference>
<sequence length="75" mass="7904">MRAARRPRKPDNAAECLPERKPPQPASAPCAGNSGSVSGSEHAQTCGLVSVSASEHAHDMMVVSQPLSVRRPPVF</sequence>
<accession>A0AAV7S527</accession>
<evidence type="ECO:0000313" key="2">
    <source>
        <dbReference type="EMBL" id="KAJ1159300.1"/>
    </source>
</evidence>
<gene>
    <name evidence="2" type="ORF">NDU88_011967</name>
</gene>
<evidence type="ECO:0000313" key="3">
    <source>
        <dbReference type="Proteomes" id="UP001066276"/>
    </source>
</evidence>
<dbReference type="Proteomes" id="UP001066276">
    <property type="component" value="Chromosome 5"/>
</dbReference>
<name>A0AAV7S527_PLEWA</name>
<organism evidence="2 3">
    <name type="scientific">Pleurodeles waltl</name>
    <name type="common">Iberian ribbed newt</name>
    <dbReference type="NCBI Taxonomy" id="8319"/>
    <lineage>
        <taxon>Eukaryota</taxon>
        <taxon>Metazoa</taxon>
        <taxon>Chordata</taxon>
        <taxon>Craniata</taxon>
        <taxon>Vertebrata</taxon>
        <taxon>Euteleostomi</taxon>
        <taxon>Amphibia</taxon>
        <taxon>Batrachia</taxon>
        <taxon>Caudata</taxon>
        <taxon>Salamandroidea</taxon>
        <taxon>Salamandridae</taxon>
        <taxon>Pleurodelinae</taxon>
        <taxon>Pleurodeles</taxon>
    </lineage>
</organism>
<reference evidence="2" key="1">
    <citation type="journal article" date="2022" name="bioRxiv">
        <title>Sequencing and chromosome-scale assembly of the giantPleurodeles waltlgenome.</title>
        <authorList>
            <person name="Brown T."/>
            <person name="Elewa A."/>
            <person name="Iarovenko S."/>
            <person name="Subramanian E."/>
            <person name="Araus A.J."/>
            <person name="Petzold A."/>
            <person name="Susuki M."/>
            <person name="Suzuki K.-i.T."/>
            <person name="Hayashi T."/>
            <person name="Toyoda A."/>
            <person name="Oliveira C."/>
            <person name="Osipova E."/>
            <person name="Leigh N.D."/>
            <person name="Simon A."/>
            <person name="Yun M.H."/>
        </authorList>
    </citation>
    <scope>NUCLEOTIDE SEQUENCE</scope>
    <source>
        <strain evidence="2">20211129_DDA</strain>
        <tissue evidence="2">Liver</tissue>
    </source>
</reference>
<proteinExistence type="predicted"/>
<keyword evidence="3" id="KW-1185">Reference proteome</keyword>
<feature type="compositionally biased region" description="Basic and acidic residues" evidence="1">
    <location>
        <begin position="9"/>
        <end position="22"/>
    </location>
</feature>
<comment type="caution">
    <text evidence="2">The sequence shown here is derived from an EMBL/GenBank/DDBJ whole genome shotgun (WGS) entry which is preliminary data.</text>
</comment>